<dbReference type="Gene3D" id="3.30.479.30">
    <property type="entry name" value="Band 7 domain"/>
    <property type="match status" value="1"/>
</dbReference>
<feature type="domain" description="MADF" evidence="8">
    <location>
        <begin position="158"/>
        <end position="260"/>
    </location>
</feature>
<dbReference type="EMBL" id="JAYRBN010000032">
    <property type="protein sequence ID" value="KAL2748230.1"/>
    <property type="molecule type" value="Genomic_DNA"/>
</dbReference>
<accession>A0ABD2CSY6</accession>
<dbReference type="InterPro" id="IPR004210">
    <property type="entry name" value="BESS_motif"/>
</dbReference>
<proteinExistence type="inferred from homology"/>
<evidence type="ECO:0000256" key="1">
    <source>
        <dbReference type="ARBA" id="ARBA00004370"/>
    </source>
</evidence>
<dbReference type="SMART" id="SM00595">
    <property type="entry name" value="MADF"/>
    <property type="match status" value="1"/>
</dbReference>
<dbReference type="InterPro" id="IPR001107">
    <property type="entry name" value="Band_7"/>
</dbReference>
<organism evidence="10 11">
    <name type="scientific">Vespula maculifrons</name>
    <name type="common">Eastern yellow jacket</name>
    <name type="synonym">Wasp</name>
    <dbReference type="NCBI Taxonomy" id="7453"/>
    <lineage>
        <taxon>Eukaryota</taxon>
        <taxon>Metazoa</taxon>
        <taxon>Ecdysozoa</taxon>
        <taxon>Arthropoda</taxon>
        <taxon>Hexapoda</taxon>
        <taxon>Insecta</taxon>
        <taxon>Pterygota</taxon>
        <taxon>Neoptera</taxon>
        <taxon>Endopterygota</taxon>
        <taxon>Hymenoptera</taxon>
        <taxon>Apocrita</taxon>
        <taxon>Aculeata</taxon>
        <taxon>Vespoidea</taxon>
        <taxon>Vespidae</taxon>
        <taxon>Vespinae</taxon>
        <taxon>Vespula</taxon>
    </lineage>
</organism>
<dbReference type="Pfam" id="PF10545">
    <property type="entry name" value="MADF_DNA_bdg"/>
    <property type="match status" value="1"/>
</dbReference>
<feature type="coiled-coil region" evidence="6">
    <location>
        <begin position="603"/>
        <end position="646"/>
    </location>
</feature>
<evidence type="ECO:0000259" key="9">
    <source>
        <dbReference type="PROSITE" id="PS51031"/>
    </source>
</evidence>
<dbReference type="PANTHER" id="PTHR13806">
    <property type="entry name" value="FLOTILLIN-RELATED"/>
    <property type="match status" value="1"/>
</dbReference>
<dbReference type="PROSITE" id="PS51029">
    <property type="entry name" value="MADF"/>
    <property type="match status" value="1"/>
</dbReference>
<evidence type="ECO:0000256" key="7">
    <source>
        <dbReference type="SAM" id="MobiDB-lite"/>
    </source>
</evidence>
<gene>
    <name evidence="10" type="ORF">V1477_003515</name>
</gene>
<dbReference type="PANTHER" id="PTHR13806:SF46">
    <property type="entry name" value="FLOTILLIN-1-RELATED"/>
    <property type="match status" value="1"/>
</dbReference>
<keyword evidence="11" id="KW-1185">Reference proteome</keyword>
<evidence type="ECO:0000256" key="2">
    <source>
        <dbReference type="ARBA" id="ARBA00007161"/>
    </source>
</evidence>
<evidence type="ECO:0000259" key="8">
    <source>
        <dbReference type="PROSITE" id="PS51029"/>
    </source>
</evidence>
<dbReference type="PROSITE" id="PS51031">
    <property type="entry name" value="BESS"/>
    <property type="match status" value="1"/>
</dbReference>
<dbReference type="SMART" id="SM00244">
    <property type="entry name" value="PHB"/>
    <property type="match status" value="1"/>
</dbReference>
<evidence type="ECO:0000313" key="10">
    <source>
        <dbReference type="EMBL" id="KAL2748230.1"/>
    </source>
</evidence>
<evidence type="ECO:0000256" key="5">
    <source>
        <dbReference type="RuleBase" id="RU366054"/>
    </source>
</evidence>
<dbReference type="Pfam" id="PF02944">
    <property type="entry name" value="BESS"/>
    <property type="match status" value="1"/>
</dbReference>
<keyword evidence="3" id="KW-0472">Membrane</keyword>
<evidence type="ECO:0000313" key="11">
    <source>
        <dbReference type="Proteomes" id="UP001607303"/>
    </source>
</evidence>
<evidence type="ECO:0000256" key="3">
    <source>
        <dbReference type="ARBA" id="ARBA00023136"/>
    </source>
</evidence>
<comment type="similarity">
    <text evidence="2 5">Belongs to the band 7/mec-2 family. Flotillin subfamily.</text>
</comment>
<dbReference type="SUPFAM" id="SSF117892">
    <property type="entry name" value="Band 7/SPFH domain"/>
    <property type="match status" value="1"/>
</dbReference>
<dbReference type="InterPro" id="IPR016024">
    <property type="entry name" value="ARM-type_fold"/>
</dbReference>
<feature type="compositionally biased region" description="Acidic residues" evidence="7">
    <location>
        <begin position="787"/>
        <end position="830"/>
    </location>
</feature>
<keyword evidence="4" id="KW-0539">Nucleus</keyword>
<evidence type="ECO:0000256" key="4">
    <source>
        <dbReference type="PROSITE-ProRule" id="PRU00371"/>
    </source>
</evidence>
<dbReference type="Proteomes" id="UP001607303">
    <property type="component" value="Unassembled WGS sequence"/>
</dbReference>
<evidence type="ECO:0000256" key="6">
    <source>
        <dbReference type="SAM" id="Coils"/>
    </source>
</evidence>
<name>A0ABD2CSY6_VESMC</name>
<feature type="region of interest" description="Disordered" evidence="7">
    <location>
        <begin position="780"/>
        <end position="830"/>
    </location>
</feature>
<dbReference type="Pfam" id="PF01145">
    <property type="entry name" value="Band_7"/>
    <property type="match status" value="1"/>
</dbReference>
<sequence>MFCTFRTRNFFTNSYSLGRSKEQKDIDFKNKRRSNEAEGQLRKNDHDLTTDTTISMLDPLRSYSRVIRLPSKRTGFEATSTISSENIFFVAIIDSKVFNPFLQEEWIECSWNMTMHIQTCRRALVIFQLLPASRRVVRVASNSIFRIKLNNMPLDIEMFISEIEKRSAIYNTKLKEYSDKNLKKKLWIELCEKFVENWNDLTTSDKEEKNKQLQKKWKNLRTCFKREYDEQKNEAYGSGGKKRHKYLYFDQLLFLRDFIENRKISNNSESTISNRNDVENVIEETEDISHISPVISLKPIANVIKRKKISNNTFEESLLQMLREKNDEEKEIDEDKYFLLSLLPSFRKLNEEQKFIARIEIMNVMRRVRLPGYHRGCCGSMKKKTIVGGYVFTWWFVTDVQRLSLEVMTLNPVCENVETAQGVPLTVTGVAQCKIMKADELLHTASEQFLGKSVHEIKSTILSTLEGHLRAILGTLSVEEVYKDRDQFAALVREVAAPDVGRMGIEILSFTIKDVYDDVQYLASLGKAQTAAVKRDADVGVAEANRDAGIREAECEKAAMDIKYNTDTKIEDNARLFQLQKAHFDQEVNTAKAEAQLAYELQAAKIRQRIRNEEIQIEIVERRKQIEVEEQEVRRKEHELQSTVRLPAEAEHYKIGKVAEGKRTQTVSAAKAEAERIRLIGEAEAQALEAVGISEAERMRMKAVIYKKYGEAAILNIALNALPKIAAEVAAPLARTEEIVLLGGNDTTSGEITRLVGQVPPAVQALTGVDLSKVLGKIPGAKRAHDDDDDDDDDNDDDDDDEDDDDDDDDDDYDNDDDNDNDDDDDLMTQ</sequence>
<keyword evidence="6" id="KW-0175">Coiled coil</keyword>
<feature type="domain" description="BESS" evidence="9">
    <location>
        <begin position="332"/>
        <end position="371"/>
    </location>
</feature>
<dbReference type="SUPFAM" id="SSF48371">
    <property type="entry name" value="ARM repeat"/>
    <property type="match status" value="1"/>
</dbReference>
<dbReference type="AlphaFoldDB" id="A0ABD2CSY6"/>
<comment type="caution">
    <text evidence="10">The sequence shown here is derived from an EMBL/GenBank/DDBJ whole genome shotgun (WGS) entry which is preliminary data.</text>
</comment>
<dbReference type="GO" id="GO:0005634">
    <property type="term" value="C:nucleus"/>
    <property type="evidence" value="ECO:0007669"/>
    <property type="project" value="UniProtKB-SubCell"/>
</dbReference>
<comment type="subcellular location">
    <subcellularLocation>
        <location evidence="1">Membrane</location>
    </subcellularLocation>
    <subcellularLocation>
        <location evidence="4">Nucleus</location>
    </subcellularLocation>
</comment>
<dbReference type="GO" id="GO:0016020">
    <property type="term" value="C:membrane"/>
    <property type="evidence" value="ECO:0007669"/>
    <property type="project" value="UniProtKB-SubCell"/>
</dbReference>
<dbReference type="InterPro" id="IPR027705">
    <property type="entry name" value="Flotillin_fam"/>
</dbReference>
<reference evidence="10 11" key="1">
    <citation type="journal article" date="2024" name="Ann. Entomol. Soc. Am.">
        <title>Genomic analyses of the southern and eastern yellowjacket wasps (Hymenoptera: Vespidae) reveal evolutionary signatures of social life.</title>
        <authorList>
            <person name="Catto M.A."/>
            <person name="Caine P.B."/>
            <person name="Orr S.E."/>
            <person name="Hunt B.G."/>
            <person name="Goodisman M.A.D."/>
        </authorList>
    </citation>
    <scope>NUCLEOTIDE SEQUENCE [LARGE SCALE GENOMIC DNA]</scope>
    <source>
        <strain evidence="10">232</strain>
        <tissue evidence="10">Head and thorax</tissue>
    </source>
</reference>
<dbReference type="CDD" id="cd03399">
    <property type="entry name" value="SPFH_flotillin"/>
    <property type="match status" value="1"/>
</dbReference>
<dbReference type="InterPro" id="IPR006578">
    <property type="entry name" value="MADF-dom"/>
</dbReference>
<dbReference type="InterPro" id="IPR036013">
    <property type="entry name" value="Band_7/SPFH_dom_sf"/>
</dbReference>
<protein>
    <submittedName>
        <fullName evidence="10">Flotillin-2 isoform X3</fullName>
    </submittedName>
</protein>